<sequence>MLAALRGLLIASLFVLPVFAQQTGSINGSVSDTNGDPLPGVVINMESESLQGSRSAVTTDQGQFLMRLLPPGIYTLTATMPGMRTLKQEVRVSIGTATRPRMVMEPEGTTEVVVVVADRVFELDTTQVASNFEGDFVEKLPRARDLESVATLAPGVTVGQFNSGISVNGASSTENVFMLNGAFINVDGIRGSADNLFIEDDIQETQVITGNASAEFGFFAGGMVNSITKSGGNEFHGTFRTSLSNEDWTARDPIELRSGVEKIDKINKEFTFTFNGPIVKDRLWFAVAGRKFDTETNDQLRQGTPLSDSQAAALGLPGGQTAPGAESFVATTERQRVQLKLTGTIAEGHTVVASYLEEEVDAVNNQSFSAISFAGVDPASSFPTDLLSLNYRGIITPAFTVDANYAQRNGDLSFGQATSDRIAGTTIRHRDQASAYTNAPFGGGAVNSRNSENWNIKFSYFLNSNNLGSHDITFGGQSITEERNENNFQSASGWQMRPRWTRWENGQPIPIFEGNGNAGTSAWIIYYPVTNLSQGSDFTTTAAYINDVWTLNEHWYFNLGLRYDKNDTSAEDGQELSSTDNMSPRITVNYDLHGDGVHQFSAGYNVYSSKLNDAAQDGSTAGSPAVFAWSYDGPQTENLADIFTWIDQTFPGGIAGVENIDLNTIQNPYLFFQDYSPDTSFESLSTVPAEGGIDGQSVEEFTVGYKHKLGNRGFVKADVIVREYSDFLTDFVNQETGQTSAGIDRTVLNNSDDYERDYFGVNLSGNYRFEGNWSLGGNYAYAKAEGNIAGENSGSGAISTATTTTYPEFNHPRINPTGLLSNYSEHTVRLWTGYELNTSLGDFSFNALGSYFSGTPYGMAYSVNIAGQETAYGLPDPATLPYSNPPTTLTYNITDPDAFKWDGFTSIDLGVNYSLMLKSRYELFVQFDITNILNSDAQTAGNTTVNAIDGAPAFDLFNETPVEGVHYERGPNFGNATVGSSFQAPRSVTIDVGLKF</sequence>
<dbReference type="Gene3D" id="2.60.40.1120">
    <property type="entry name" value="Carboxypeptidase-like, regulatory domain"/>
    <property type="match status" value="1"/>
</dbReference>
<evidence type="ECO:0000256" key="1">
    <source>
        <dbReference type="ARBA" id="ARBA00004571"/>
    </source>
</evidence>
<dbReference type="Gene3D" id="2.170.130.10">
    <property type="entry name" value="TonB-dependent receptor, plug domain"/>
    <property type="match status" value="1"/>
</dbReference>
<evidence type="ECO:0000259" key="13">
    <source>
        <dbReference type="Pfam" id="PF07715"/>
    </source>
</evidence>
<keyword evidence="16" id="KW-1185">Reference proteome</keyword>
<evidence type="ECO:0000256" key="8">
    <source>
        <dbReference type="PROSITE-ProRule" id="PRU01360"/>
    </source>
</evidence>
<evidence type="ECO:0000256" key="2">
    <source>
        <dbReference type="ARBA" id="ARBA00022448"/>
    </source>
</evidence>
<gene>
    <name evidence="15" type="ORF">J3U88_25310</name>
</gene>
<dbReference type="Pfam" id="PF00593">
    <property type="entry name" value="TonB_dep_Rec_b-barrel"/>
    <property type="match status" value="1"/>
</dbReference>
<keyword evidence="15" id="KW-0675">Receptor</keyword>
<dbReference type="SUPFAM" id="SSF56935">
    <property type="entry name" value="Porins"/>
    <property type="match status" value="1"/>
</dbReference>
<evidence type="ECO:0000259" key="14">
    <source>
        <dbReference type="Pfam" id="PF25183"/>
    </source>
</evidence>
<feature type="domain" description="TonB-dependent receptor-like beta-barrel" evidence="12">
    <location>
        <begin position="401"/>
        <end position="919"/>
    </location>
</feature>
<dbReference type="SUPFAM" id="SSF49464">
    <property type="entry name" value="Carboxypeptidase regulatory domain-like"/>
    <property type="match status" value="1"/>
</dbReference>
<dbReference type="InterPro" id="IPR036942">
    <property type="entry name" value="Beta-barrel_TonB_sf"/>
</dbReference>
<dbReference type="InterPro" id="IPR012910">
    <property type="entry name" value="Plug_dom"/>
</dbReference>
<keyword evidence="7 8" id="KW-0998">Cell outer membrane</keyword>
<organism evidence="15 16">
    <name type="scientific">Acanthopleuribacter pedis</name>
    <dbReference type="NCBI Taxonomy" id="442870"/>
    <lineage>
        <taxon>Bacteria</taxon>
        <taxon>Pseudomonadati</taxon>
        <taxon>Acidobacteriota</taxon>
        <taxon>Holophagae</taxon>
        <taxon>Acanthopleuribacterales</taxon>
        <taxon>Acanthopleuribacteraceae</taxon>
        <taxon>Acanthopleuribacter</taxon>
    </lineage>
</organism>
<dbReference type="PROSITE" id="PS52016">
    <property type="entry name" value="TONB_DEPENDENT_REC_3"/>
    <property type="match status" value="1"/>
</dbReference>
<dbReference type="Pfam" id="PF13620">
    <property type="entry name" value="CarboxypepD_reg"/>
    <property type="match status" value="1"/>
</dbReference>
<dbReference type="Gene3D" id="2.40.170.20">
    <property type="entry name" value="TonB-dependent receptor, beta-barrel domain"/>
    <property type="match status" value="1"/>
</dbReference>
<keyword evidence="5 9" id="KW-0798">TonB box</keyword>
<dbReference type="AlphaFoldDB" id="A0A8J7U6V5"/>
<evidence type="ECO:0000256" key="11">
    <source>
        <dbReference type="SAM" id="SignalP"/>
    </source>
</evidence>
<dbReference type="InterPro" id="IPR000531">
    <property type="entry name" value="Beta-barrel_TonB"/>
</dbReference>
<dbReference type="GO" id="GO:0044718">
    <property type="term" value="P:siderophore transmembrane transport"/>
    <property type="evidence" value="ECO:0007669"/>
    <property type="project" value="TreeGrafter"/>
</dbReference>
<keyword evidence="11" id="KW-0732">Signal</keyword>
<reference evidence="15" key="1">
    <citation type="submission" date="2021-03" db="EMBL/GenBank/DDBJ databases">
        <authorList>
            <person name="Wang G."/>
        </authorList>
    </citation>
    <scope>NUCLEOTIDE SEQUENCE</scope>
    <source>
        <strain evidence="15">KCTC 12899</strain>
    </source>
</reference>
<keyword evidence="6 8" id="KW-0472">Membrane</keyword>
<evidence type="ECO:0000256" key="5">
    <source>
        <dbReference type="ARBA" id="ARBA00023077"/>
    </source>
</evidence>
<evidence type="ECO:0000256" key="7">
    <source>
        <dbReference type="ARBA" id="ARBA00023237"/>
    </source>
</evidence>
<evidence type="ECO:0000259" key="12">
    <source>
        <dbReference type="Pfam" id="PF00593"/>
    </source>
</evidence>
<feature type="compositionally biased region" description="Polar residues" evidence="10">
    <location>
        <begin position="297"/>
        <end position="310"/>
    </location>
</feature>
<dbReference type="GO" id="GO:0009279">
    <property type="term" value="C:cell outer membrane"/>
    <property type="evidence" value="ECO:0007669"/>
    <property type="project" value="UniProtKB-SubCell"/>
</dbReference>
<dbReference type="Proteomes" id="UP000664417">
    <property type="component" value="Unassembled WGS sequence"/>
</dbReference>
<dbReference type="Pfam" id="PF07715">
    <property type="entry name" value="Plug"/>
    <property type="match status" value="1"/>
</dbReference>
<comment type="similarity">
    <text evidence="8 9">Belongs to the TonB-dependent receptor family.</text>
</comment>
<evidence type="ECO:0000313" key="15">
    <source>
        <dbReference type="EMBL" id="MBO1321823.1"/>
    </source>
</evidence>
<evidence type="ECO:0000256" key="9">
    <source>
        <dbReference type="RuleBase" id="RU003357"/>
    </source>
</evidence>
<comment type="subcellular location">
    <subcellularLocation>
        <location evidence="1 8">Cell outer membrane</location>
        <topology evidence="1 8">Multi-pass membrane protein</topology>
    </subcellularLocation>
</comment>
<dbReference type="InterPro" id="IPR039426">
    <property type="entry name" value="TonB-dep_rcpt-like"/>
</dbReference>
<proteinExistence type="inferred from homology"/>
<feature type="chain" id="PRO_5035212679" evidence="11">
    <location>
        <begin position="21"/>
        <end position="996"/>
    </location>
</feature>
<dbReference type="GO" id="GO:0015344">
    <property type="term" value="F:siderophore uptake transmembrane transporter activity"/>
    <property type="evidence" value="ECO:0007669"/>
    <property type="project" value="TreeGrafter"/>
</dbReference>
<dbReference type="Pfam" id="PF25183">
    <property type="entry name" value="OMP_b-brl_4"/>
    <property type="match status" value="1"/>
</dbReference>
<name>A0A8J7U6V5_9BACT</name>
<dbReference type="InterPro" id="IPR008969">
    <property type="entry name" value="CarboxyPept-like_regulatory"/>
</dbReference>
<evidence type="ECO:0000256" key="4">
    <source>
        <dbReference type="ARBA" id="ARBA00022692"/>
    </source>
</evidence>
<feature type="domain" description="TonB-dependent receptor plug" evidence="13">
    <location>
        <begin position="124"/>
        <end position="222"/>
    </location>
</feature>
<keyword evidence="3 8" id="KW-1134">Transmembrane beta strand</keyword>
<comment type="caution">
    <text evidence="15">The sequence shown here is derived from an EMBL/GenBank/DDBJ whole genome shotgun (WGS) entry which is preliminary data.</text>
</comment>
<dbReference type="EMBL" id="JAFREP010000028">
    <property type="protein sequence ID" value="MBO1321823.1"/>
    <property type="molecule type" value="Genomic_DNA"/>
</dbReference>
<accession>A0A8J7U6V5</accession>
<evidence type="ECO:0000256" key="6">
    <source>
        <dbReference type="ARBA" id="ARBA00023136"/>
    </source>
</evidence>
<dbReference type="PANTHER" id="PTHR30069">
    <property type="entry name" value="TONB-DEPENDENT OUTER MEMBRANE RECEPTOR"/>
    <property type="match status" value="1"/>
</dbReference>
<dbReference type="RefSeq" id="WP_207861796.1">
    <property type="nucleotide sequence ID" value="NZ_JAFREP010000028.1"/>
</dbReference>
<evidence type="ECO:0000256" key="3">
    <source>
        <dbReference type="ARBA" id="ARBA00022452"/>
    </source>
</evidence>
<dbReference type="InterPro" id="IPR057601">
    <property type="entry name" value="Oar-like_b-barrel"/>
</dbReference>
<dbReference type="InterPro" id="IPR037066">
    <property type="entry name" value="Plug_dom_sf"/>
</dbReference>
<feature type="domain" description="TonB-dependent transporter Oar-like beta-barrel" evidence="14">
    <location>
        <begin position="227"/>
        <end position="302"/>
    </location>
</feature>
<evidence type="ECO:0000313" key="16">
    <source>
        <dbReference type="Proteomes" id="UP000664417"/>
    </source>
</evidence>
<protein>
    <submittedName>
        <fullName evidence="15">TonB-dependent receptor</fullName>
    </submittedName>
</protein>
<dbReference type="PANTHER" id="PTHR30069:SF46">
    <property type="entry name" value="OAR PROTEIN"/>
    <property type="match status" value="1"/>
</dbReference>
<feature type="signal peptide" evidence="11">
    <location>
        <begin position="1"/>
        <end position="20"/>
    </location>
</feature>
<keyword evidence="4 8" id="KW-0812">Transmembrane</keyword>
<keyword evidence="2 8" id="KW-0813">Transport</keyword>
<feature type="region of interest" description="Disordered" evidence="10">
    <location>
        <begin position="296"/>
        <end position="317"/>
    </location>
</feature>
<evidence type="ECO:0000256" key="10">
    <source>
        <dbReference type="SAM" id="MobiDB-lite"/>
    </source>
</evidence>